<dbReference type="PRINTS" id="PR00723">
    <property type="entry name" value="SUBTILISIN"/>
</dbReference>
<keyword evidence="10" id="KW-1185">Reference proteome</keyword>
<comment type="caution">
    <text evidence="9">The sequence shown here is derived from an EMBL/GenBank/DDBJ whole genome shotgun (WGS) entry which is preliminary data.</text>
</comment>
<evidence type="ECO:0000256" key="4">
    <source>
        <dbReference type="ARBA" id="ARBA00022825"/>
    </source>
</evidence>
<evidence type="ECO:0000256" key="6">
    <source>
        <dbReference type="PROSITE-ProRule" id="PRU01240"/>
    </source>
</evidence>
<evidence type="ECO:0000256" key="5">
    <source>
        <dbReference type="PIRSR" id="PIRSR615500-1"/>
    </source>
</evidence>
<dbReference type="PROSITE" id="PS51892">
    <property type="entry name" value="SUBTILASE"/>
    <property type="match status" value="1"/>
</dbReference>
<dbReference type="Pfam" id="PF00082">
    <property type="entry name" value="Peptidase_S8"/>
    <property type="match status" value="1"/>
</dbReference>
<feature type="signal peptide" evidence="7">
    <location>
        <begin position="1"/>
        <end position="20"/>
    </location>
</feature>
<dbReference type="InterPro" id="IPR023828">
    <property type="entry name" value="Peptidase_S8_Ser-AS"/>
</dbReference>
<dbReference type="PROSITE" id="PS00137">
    <property type="entry name" value="SUBTILASE_HIS"/>
    <property type="match status" value="1"/>
</dbReference>
<dbReference type="SUPFAM" id="SSF52743">
    <property type="entry name" value="Subtilisin-like"/>
    <property type="match status" value="1"/>
</dbReference>
<dbReference type="CDD" id="cd07483">
    <property type="entry name" value="Peptidases_S8_Subtilisin_Novo-like"/>
    <property type="match status" value="1"/>
</dbReference>
<organism evidence="9 10">
    <name type="scientific">Pedobacter metabolipauper</name>
    <dbReference type="NCBI Taxonomy" id="425513"/>
    <lineage>
        <taxon>Bacteria</taxon>
        <taxon>Pseudomonadati</taxon>
        <taxon>Bacteroidota</taxon>
        <taxon>Sphingobacteriia</taxon>
        <taxon>Sphingobacteriales</taxon>
        <taxon>Sphingobacteriaceae</taxon>
        <taxon>Pedobacter</taxon>
    </lineage>
</organism>
<name>A0A4R6SY72_9SPHI</name>
<proteinExistence type="inferred from homology"/>
<feature type="active site" description="Charge relay system" evidence="5 6">
    <location>
        <position position="288"/>
    </location>
</feature>
<feature type="chain" id="PRO_5020833394" evidence="7">
    <location>
        <begin position="21"/>
        <end position="369"/>
    </location>
</feature>
<dbReference type="InterPro" id="IPR015500">
    <property type="entry name" value="Peptidase_S8_subtilisin-rel"/>
</dbReference>
<sequence>MKRILNILFVLAALTTATYAQQPGWLHKDLATDQIFGISAEKAYAGLLKGKKASSIIVAVLDAGADYKHEDLRNIIWKNKKETPDNGKDDDKNGYADDKYGWNFFEDNAVVDGKDCDHGTHVSGIIAAERNNGLGIDGIADHALIMPVRMVTTGDERDIDVARAIYYAVNNGARIINMSFGKTFSPQKSMVDSAVKYAVSKDVLFVHAAGNSHKDIDAEDNFPKAVYLDGGSAAASWIEVGASGFKDDRSLAAYFSNYGARTVDLFAPGVRIFSTIPGSKYESYNGTSMAAPVVTGIAALVRAYFPELTAVQVKEILVKSVIKVTHDVQLPGKAGTLVPFSQLCSSGGVVNAYSALVLAEEYSKERASK</sequence>
<dbReference type="InterPro" id="IPR036852">
    <property type="entry name" value="Peptidase_S8/S53_dom_sf"/>
</dbReference>
<dbReference type="Proteomes" id="UP000295620">
    <property type="component" value="Unassembled WGS sequence"/>
</dbReference>
<evidence type="ECO:0000256" key="2">
    <source>
        <dbReference type="ARBA" id="ARBA00022670"/>
    </source>
</evidence>
<dbReference type="Gene3D" id="3.40.50.200">
    <property type="entry name" value="Peptidase S8/S53 domain"/>
    <property type="match status" value="1"/>
</dbReference>
<dbReference type="GO" id="GO:0004252">
    <property type="term" value="F:serine-type endopeptidase activity"/>
    <property type="evidence" value="ECO:0007669"/>
    <property type="project" value="UniProtKB-UniRule"/>
</dbReference>
<evidence type="ECO:0000256" key="3">
    <source>
        <dbReference type="ARBA" id="ARBA00022801"/>
    </source>
</evidence>
<dbReference type="InterPro" id="IPR050131">
    <property type="entry name" value="Peptidase_S8_subtilisin-like"/>
</dbReference>
<comment type="similarity">
    <text evidence="1 6">Belongs to the peptidase S8 family.</text>
</comment>
<dbReference type="OrthoDB" id="9798386at2"/>
<keyword evidence="4 6" id="KW-0720">Serine protease</keyword>
<dbReference type="AlphaFoldDB" id="A0A4R6SY72"/>
<feature type="domain" description="Peptidase S8/S53" evidence="8">
    <location>
        <begin position="55"/>
        <end position="321"/>
    </location>
</feature>
<feature type="active site" description="Charge relay system" evidence="5 6">
    <location>
        <position position="62"/>
    </location>
</feature>
<dbReference type="EMBL" id="SNYC01000003">
    <property type="protein sequence ID" value="TDQ10935.1"/>
    <property type="molecule type" value="Genomic_DNA"/>
</dbReference>
<reference evidence="9 10" key="1">
    <citation type="submission" date="2019-03" db="EMBL/GenBank/DDBJ databases">
        <title>Genomic Encyclopedia of Archaeal and Bacterial Type Strains, Phase II (KMG-II): from individual species to whole genera.</title>
        <authorList>
            <person name="Goeker M."/>
        </authorList>
    </citation>
    <scope>NUCLEOTIDE SEQUENCE [LARGE SCALE GENOMIC DNA]</scope>
    <source>
        <strain evidence="9 10">DSM 19035</strain>
    </source>
</reference>
<evidence type="ECO:0000313" key="9">
    <source>
        <dbReference type="EMBL" id="TDQ10935.1"/>
    </source>
</evidence>
<feature type="active site" description="Charge relay system" evidence="5 6">
    <location>
        <position position="118"/>
    </location>
</feature>
<keyword evidence="7" id="KW-0732">Signal</keyword>
<keyword evidence="2 6" id="KW-0645">Protease</keyword>
<keyword evidence="3 6" id="KW-0378">Hydrolase</keyword>
<protein>
    <submittedName>
        <fullName evidence="9">Subtilase family protein</fullName>
    </submittedName>
</protein>
<dbReference type="PANTHER" id="PTHR43806">
    <property type="entry name" value="PEPTIDASE S8"/>
    <property type="match status" value="1"/>
</dbReference>
<dbReference type="InterPro" id="IPR034080">
    <property type="entry name" value="Protease_P7-like_dom"/>
</dbReference>
<dbReference type="RefSeq" id="WP_133574056.1">
    <property type="nucleotide sequence ID" value="NZ_SNYC01000003.1"/>
</dbReference>
<evidence type="ECO:0000259" key="8">
    <source>
        <dbReference type="Pfam" id="PF00082"/>
    </source>
</evidence>
<dbReference type="InterPro" id="IPR022398">
    <property type="entry name" value="Peptidase_S8_His-AS"/>
</dbReference>
<dbReference type="GO" id="GO:0006508">
    <property type="term" value="P:proteolysis"/>
    <property type="evidence" value="ECO:0007669"/>
    <property type="project" value="UniProtKB-KW"/>
</dbReference>
<dbReference type="InterPro" id="IPR000209">
    <property type="entry name" value="Peptidase_S8/S53_dom"/>
</dbReference>
<accession>A0A4R6SY72</accession>
<gene>
    <name evidence="9" type="ORF">ATK78_0045</name>
</gene>
<dbReference type="PANTHER" id="PTHR43806:SF11">
    <property type="entry name" value="CEREVISIN-RELATED"/>
    <property type="match status" value="1"/>
</dbReference>
<evidence type="ECO:0000313" key="10">
    <source>
        <dbReference type="Proteomes" id="UP000295620"/>
    </source>
</evidence>
<dbReference type="PROSITE" id="PS00138">
    <property type="entry name" value="SUBTILASE_SER"/>
    <property type="match status" value="1"/>
</dbReference>
<evidence type="ECO:0000256" key="7">
    <source>
        <dbReference type="SAM" id="SignalP"/>
    </source>
</evidence>
<evidence type="ECO:0000256" key="1">
    <source>
        <dbReference type="ARBA" id="ARBA00011073"/>
    </source>
</evidence>